<keyword evidence="3" id="KW-1185">Reference proteome</keyword>
<sequence>MDGGERGGNLPPPYMAGEIRVAAGEGDSARRFVGGAEERGRRRRGRGEETTANSMKKMISEAGSVRREDKGCSPASDDAVEEGGRRAPPLLAGWGSAQAAGEETKFEAEAETETGWDGLGCSPVSECGGSRRTPAPPLLAGWRSAPAAGEETGVEGGGRGDGTDWGGGGRAALCCRGPHVDPTSQPAILFHLTPLYSHLNPNLQGIRRWVGRRVSVNREKLDGGGRQLTWLPMTRSAHVMDLRTCGVWHESQLQLQCRLHRHA</sequence>
<proteinExistence type="predicted"/>
<protein>
    <submittedName>
        <fullName evidence="2">Uncharacterized protein</fullName>
    </submittedName>
</protein>
<feature type="region of interest" description="Disordered" evidence="1">
    <location>
        <begin position="25"/>
        <end position="83"/>
    </location>
</feature>
<dbReference type="EnsemblPlants" id="ONIVA08G02500.1">
    <property type="protein sequence ID" value="ONIVA08G02500.1"/>
    <property type="gene ID" value="ONIVA08G02500"/>
</dbReference>
<evidence type="ECO:0000256" key="1">
    <source>
        <dbReference type="SAM" id="MobiDB-lite"/>
    </source>
</evidence>
<evidence type="ECO:0000313" key="3">
    <source>
        <dbReference type="Proteomes" id="UP000006591"/>
    </source>
</evidence>
<organism evidence="2">
    <name type="scientific">Oryza nivara</name>
    <name type="common">Indian wild rice</name>
    <name type="synonym">Oryza sativa f. spontanea</name>
    <dbReference type="NCBI Taxonomy" id="4536"/>
    <lineage>
        <taxon>Eukaryota</taxon>
        <taxon>Viridiplantae</taxon>
        <taxon>Streptophyta</taxon>
        <taxon>Embryophyta</taxon>
        <taxon>Tracheophyta</taxon>
        <taxon>Spermatophyta</taxon>
        <taxon>Magnoliopsida</taxon>
        <taxon>Liliopsida</taxon>
        <taxon>Poales</taxon>
        <taxon>Poaceae</taxon>
        <taxon>BOP clade</taxon>
        <taxon>Oryzoideae</taxon>
        <taxon>Oryzeae</taxon>
        <taxon>Oryzinae</taxon>
        <taxon>Oryza</taxon>
    </lineage>
</organism>
<dbReference type="Gramene" id="ONIVA08G02500.1">
    <property type="protein sequence ID" value="ONIVA08G02500.1"/>
    <property type="gene ID" value="ONIVA08G02500"/>
</dbReference>
<reference evidence="2" key="2">
    <citation type="submission" date="2018-04" db="EMBL/GenBank/DDBJ databases">
        <title>OnivRS2 (Oryza nivara Reference Sequence Version 2).</title>
        <authorList>
            <person name="Zhang J."/>
            <person name="Kudrna D."/>
            <person name="Lee S."/>
            <person name="Talag J."/>
            <person name="Rajasekar S."/>
            <person name="Welchert J."/>
            <person name="Hsing Y.-I."/>
            <person name="Wing R.A."/>
        </authorList>
    </citation>
    <scope>NUCLEOTIDE SEQUENCE [LARGE SCALE GENOMIC DNA]</scope>
    <source>
        <strain evidence="2">SL10</strain>
    </source>
</reference>
<dbReference type="Proteomes" id="UP000006591">
    <property type="component" value="Chromosome 8"/>
</dbReference>
<reference evidence="2" key="1">
    <citation type="submission" date="2015-04" db="UniProtKB">
        <authorList>
            <consortium name="EnsemblPlants"/>
        </authorList>
    </citation>
    <scope>IDENTIFICATION</scope>
    <source>
        <strain evidence="2">SL10</strain>
    </source>
</reference>
<dbReference type="AlphaFoldDB" id="A0A0E0I735"/>
<name>A0A0E0I735_ORYNI</name>
<evidence type="ECO:0000313" key="2">
    <source>
        <dbReference type="EnsemblPlants" id="ONIVA08G02500.1"/>
    </source>
</evidence>
<accession>A0A0E0I735</accession>
<dbReference type="HOGENOM" id="CLU_1059186_0_0_1"/>